<dbReference type="Pfam" id="PF23248">
    <property type="entry name" value="KH_PARP14_2"/>
    <property type="match status" value="2"/>
</dbReference>
<evidence type="ECO:0000256" key="7">
    <source>
        <dbReference type="RuleBase" id="RU362114"/>
    </source>
</evidence>
<feature type="domain" description="PARP catalytic" evidence="9">
    <location>
        <begin position="3297"/>
        <end position="3490"/>
    </location>
</feature>
<dbReference type="Pfam" id="PF23245">
    <property type="entry name" value="RRM_PARP14_2"/>
    <property type="match status" value="1"/>
</dbReference>
<feature type="region of interest" description="Disordered" evidence="8">
    <location>
        <begin position="85"/>
        <end position="128"/>
    </location>
</feature>
<dbReference type="InterPro" id="IPR057043">
    <property type="entry name" value="PARP14_KH_2"/>
</dbReference>
<dbReference type="OrthoDB" id="6133115at2759"/>
<feature type="domain" description="Macro" evidence="10">
    <location>
        <begin position="772"/>
        <end position="962"/>
    </location>
</feature>
<dbReference type="Gene3D" id="3.30.70.330">
    <property type="match status" value="4"/>
</dbReference>
<dbReference type="InterPro" id="IPR002589">
    <property type="entry name" value="Macro_dom"/>
</dbReference>
<dbReference type="Pfam" id="PF22005">
    <property type="entry name" value="WWE_1"/>
    <property type="match status" value="2"/>
</dbReference>
<feature type="region of interest" description="Disordered" evidence="8">
    <location>
        <begin position="1012"/>
        <end position="1031"/>
    </location>
</feature>
<dbReference type="InterPro" id="IPR057044">
    <property type="entry name" value="PARP14_KH_1"/>
</dbReference>
<dbReference type="SMART" id="SM00506">
    <property type="entry name" value="A1pp"/>
    <property type="match status" value="5"/>
</dbReference>
<dbReference type="Pfam" id="PF00644">
    <property type="entry name" value="PARP"/>
    <property type="match status" value="2"/>
</dbReference>
<dbReference type="Pfam" id="PF01661">
    <property type="entry name" value="Macro"/>
    <property type="match status" value="5"/>
</dbReference>
<comment type="caution">
    <text evidence="11">The sequence shown here is derived from an EMBL/GenBank/DDBJ whole genome shotgun (WGS) entry which is preliminary data.</text>
</comment>
<dbReference type="InterPro" id="IPR052056">
    <property type="entry name" value="Mono-ARTD/PARP"/>
</dbReference>
<dbReference type="PROSITE" id="PS51059">
    <property type="entry name" value="PARP_CATALYTIC"/>
    <property type="match status" value="2"/>
</dbReference>
<dbReference type="EMBL" id="SRMA01024593">
    <property type="protein sequence ID" value="TRZ00259.1"/>
    <property type="molecule type" value="Genomic_DNA"/>
</dbReference>
<dbReference type="SUPFAM" id="SSF54928">
    <property type="entry name" value="RNA-binding domain, RBD"/>
    <property type="match status" value="1"/>
</dbReference>
<comment type="subcellular location">
    <subcellularLocation>
        <location evidence="1">Nucleus</location>
    </subcellularLocation>
</comment>
<dbReference type="Pfam" id="PF23251">
    <property type="entry name" value="KH_PARP14_4"/>
    <property type="match status" value="2"/>
</dbReference>
<dbReference type="Pfam" id="PF23252">
    <property type="entry name" value="KH_PARP14_5"/>
    <property type="match status" value="2"/>
</dbReference>
<evidence type="ECO:0000256" key="3">
    <source>
        <dbReference type="ARBA" id="ARBA00022679"/>
    </source>
</evidence>
<dbReference type="InterPro" id="IPR057045">
    <property type="entry name" value="PARP14_KH_3"/>
</dbReference>
<dbReference type="Pfam" id="PF23249">
    <property type="entry name" value="KH_PARP14_3"/>
    <property type="match status" value="2"/>
</dbReference>
<evidence type="ECO:0000259" key="9">
    <source>
        <dbReference type="PROSITE" id="PS51059"/>
    </source>
</evidence>
<feature type="domain" description="Macro" evidence="10">
    <location>
        <begin position="1252"/>
        <end position="1429"/>
    </location>
</feature>
<evidence type="ECO:0000256" key="4">
    <source>
        <dbReference type="ARBA" id="ARBA00023027"/>
    </source>
</evidence>
<dbReference type="Pfam" id="PF23084">
    <property type="entry name" value="KH_PARP14_1"/>
    <property type="match status" value="2"/>
</dbReference>
<dbReference type="GO" id="GO:0070212">
    <property type="term" value="P:protein poly-ADP-ribosylation"/>
    <property type="evidence" value="ECO:0007669"/>
    <property type="project" value="TreeGrafter"/>
</dbReference>
<feature type="compositionally biased region" description="Basic and acidic residues" evidence="8">
    <location>
        <begin position="118"/>
        <end position="127"/>
    </location>
</feature>
<dbReference type="Pfam" id="PF23254">
    <property type="entry name" value="KH_PARP14_8"/>
    <property type="match status" value="2"/>
</dbReference>
<sequence length="3490" mass="390875">MDELYPIIVKGDWKPVQEKSVKNKLQIHFNSKKKSQGGDCVVKWDEETHSATILFKSPETREAVLSQEEHVITVDAQEIKLNLCKPSKAQNKEGSKSTGEKTNQSSGAQNAFPSSSQTERHVEKPDESTALVLESLPENISQDVLTLLVENISGLSEKHFSLEFLSEQAKAVVIFKHPNAAGKFLEDCRVHDRFKNLNLQARALEKSTCVRVENLPSSANSNMFLELYFEKHCGPVEQVIAIPSEQAAIITFKNEEAKERVLKKRNRINNVVVNIYPYIKSLDVVFYGDDRQNLKLPGPVTFRLHPAIIKFIHKKRQISSISYEMGSQFCQVNLNKADVLLSPDPALLKQKGVTKRQVDGWSKNASDAFTKLISNYTTSEWPVSNVLWSKVESDVKHLVKDQILTDMDVSKGVLTLAGMSNEVFGLKPIMEKILKRATHELERERDSITEKIELSPAIYMLLQKEGLKVQASSMNFVFNNKTNSLMMSGLRLDILASKNWILEKKLSMKHKSLNAESSILDFLKSVDSDVMSSDLFMSHGVAAVYTVEKGGVVLIGSTEKALSEAEKRINMVLASKHLPVEDHAVLKMQEWHDLVKQLQESFNTSKKRSVSVTVPQRDKVTVAGFKEPVMEISESLRSFIEKHSRTDEIVRVKSLAVVEFIKERKSREWKELMKTDEVKVCFDSKRPRIKLSGPCMLVQPMIAFFTSLAQSLHTDTLTIKKAGAKKYFREQGKIMLQVFLKEKRFMVVLQEDDMLEEEPDDFKEGSFDDSTPVSCEVRMPGGVTVTVRNADICTLRVDAVVNAANEHLKHSGGVAFALLKAAGPRLQEDCDLHIRRNGPLKPGDAILTDAAKLPCKYVVHAVGPRYSGSDRRNAEQILRRAVRESLNLAAGKRCSSIAIPVISSGIFGCPLELCTESIAKEVRQHIENQNHRGSSNTFTEIHLVDSNSNTVNAMVQAVKKEFATYNPNIAFTMGNSKPQRYGNYEYGHRENGRGHGRGNYGQRNQEFDNYKGRSKRNFEEQGQSKLVGGSDTRDGLYVRETLSTEEGLKICLCEGNIQDAHSDVIVNTISEDLDLSRGAVSKALLQAAGPQLQSEIKQAAHSRILKYGEMIKTDGYNLKCYSVFHVVCPFWNHGSEDRTLIQIIKECLKNADTHGLTSIAFPAIGTGNLNFPKDLVARIMLTEFQEFHPTNLRKVTVILHPSDKACVQTFLSTFRPSFQNPITKGATGQPKVNNSGKPPQPTGPFAKVSSPSLGVHTMQLGHVTLEVSSGDITKEKTDAIINSTSQTFSLKSGVSKAILDAAGVQVEHECSKIVASSKGKPLNEIVTSAGQLPCRNIIHITGVNTPSSIKEAVFSVLKLSEEQRFTSIAFPALGTGQGGTNSVNAADAMVDAVIDFEKKKKPVHVKLVKFLIFQAEMVTDFHQSMVRRSGEKSEEKGVMAFIKSWLPWGSSESPSNEEFVMVGEDIEPAVFQLCGETTQDLREASDFINNMLVQEHLTIPINDPAIAQFSREDVEMLKAMQKELTIRVELDNKGQDSVITLEGLTRDVNTAQNRVLEIIRKVERNETRKRDAFRVISVAQWQYQENGDAFKSFDMMINYDLEMAFQTKQTTVRIQINGDEYDADVIRKEATKWRTTIKLNRIDLKAPAQSSLPAHWKDMKGKPVVLEKLSTGTKEYDEVEKEFRRTGLQNTIVEIQRVQNSSLWSTYMIKKKELEDKNKHKNNEKRLFHGTAADSTDHINNTGFNRSYAGMNGAMFGKGSYFAVDPNYSAQGYSKPDSNGHKRMYLARVLVGDYTTGSSGLLAPPAKSSSTADLYNSVTDDAKNPTMFVIFNDIQAYPEYLITFTTMEEQYPVTVEGDWEPEHAKSVKNKLQIYFQSKKKSRGGDCVVKYNDERNTATILFKTAEAAGKFLDESRTNEMFKKNHLRARALEMSTSVWVEDLYEPNKLMLELYFEKLGGPVEDVSIIPLENAAIVTFKDEKGKENVLTQDMVLNNAPLKIYPYYESLNTALYGENRPNLKLPEPIVTSLHPTIREFLFKKKLISSISDEMSSQFCQVNLNKADVLLSPDPALLKQKGVTKRQVDGWSKNASDAFTKLISNYTTSEWPVSNVLWSKVERDVKHLVKDQVLTDMDVSKGVLTLAGMSYEVSGLKPIMEKILERATHELERERDSITEKVELSPAMFSLLEKDGLHNALVMAPLLQIDYNQTLQRIVLNGLQAEVLRFQNWVLEKKLSMKLKPLNAESSILDFLKSVDSDVMSSDLFMSHGVAAVYTVEKGGVVLIGSTEKALSEAEKRINMVLASKHLTVEDHTVLKMQEWHDLVKQLQESFNTSKKRSVSVTVPQGDKVTVAGFKEPVMEISESLRSFIEKHSRTDEIVRVKSLAVVEFIKERKSREWKELMKTDEVKVCFDSKRPRIKLSGPCMLVQPMIAFFTSLAQSLHTDTLTIKKAGAKKYFREQGKIMLQVFLKEKRFMVVLQEDDMLEEEPDDFKEGSFDDSTPVSCEVRMPGGVTVTVRNADICTLRVDAVVNAANEHLKHSGGVAFALLKAAGPRLQEDCDLHIRRNGPLKPGDAILTDAAKLPCKYVVHAVGPRYSGSDRRNAEQILRRAVRESLNLAAGKRCSSIAIPVISSGIFGCPLELCTESIAKEVRQHIENQNHRGSSNTFTEIHLVDSNSNTVNAMVQAVKKEFATYNPKMIFSHEAQESGNYGHHGDDQGRAHSYGSENFKKQNQEFENSIHDYRESGGPANSQSHIKTDTFEEPSGAQPKTVHNRLKVDLKIANIQDADVNVIVNTISEDLDLSRGAVSKALLQAAGPQLQSEIKEAVHSKNLNYGEMAITDGYNLKCSRVFHVVCPYWEHRKNSPDVVFIQIIRDCLRAADSQGMTSIAFPAIGTGNLGYPRDIVAKLMLTEFHKFKSTNLQLATVILHPSDKLSIQDVQQQYTVPSSSLGIQTMQLGQVMLEVLSGDITKEKTDVIVNSSNKKFSARAGVSKAILDAAGPQVDVECASIVLKMCESQQFGSVAFPALGTADVADAMVGAVFDFVKKQKPVHVKLVKFLIFQAEMVTDFHQSMGRRSGEKIAEEKSSFSKIKAWFTGSSESASEDFVMVGEEIEPAVFQLCGETTQDLREASDFINSLLVREHLTLPLKDPAIALFTREDAEIINTMQKELSVRVKLEKKGKDSVITLEGLTRDVNTAQNRVLEMIRKVERNETRKRDALIVSTMVKWEYQDKNDVFKSFDMMINYDLEMAFQTKQTTVWIQIDGDEYDANVIRKKAKSSGKRIKLNRIDLEDLSKRSLPSHWDDMKGNPVVLVNLTVGSTEYSEVETEFTKTALRSTIISIERVQNSTLWRNYMIKKEELEQKNNHQNNEKRLFHGTAADSTDHINNTGFNRSYAGMNGAMFGKGSYFAVDPNYSAQGYSKPDRKGHKRMYLARVLVGDFTKGSPGLLAPPAKTSSTADLYNSVTDNVRNPGMFVIFNDVQAYPEYLITFM</sequence>
<feature type="domain" description="PARP catalytic" evidence="9">
    <location>
        <begin position="1652"/>
        <end position="1864"/>
    </location>
</feature>
<evidence type="ECO:0000256" key="6">
    <source>
        <dbReference type="ARBA" id="ARBA00024347"/>
    </source>
</evidence>
<feature type="compositionally biased region" description="Basic and acidic residues" evidence="8">
    <location>
        <begin position="90"/>
        <end position="99"/>
    </location>
</feature>
<keyword evidence="5" id="KW-0539">Nucleus</keyword>
<evidence type="ECO:0000256" key="8">
    <source>
        <dbReference type="SAM" id="MobiDB-lite"/>
    </source>
</evidence>
<feature type="domain" description="Macro" evidence="10">
    <location>
        <begin position="2947"/>
        <end position="3075"/>
    </location>
</feature>
<reference evidence="11 12" key="1">
    <citation type="journal article" date="2019" name="Sci. Data">
        <title>Hybrid genome assembly and annotation of Danionella translucida.</title>
        <authorList>
            <person name="Kadobianskyi M."/>
            <person name="Schulze L."/>
            <person name="Schuelke M."/>
            <person name="Judkewitz B."/>
        </authorList>
    </citation>
    <scope>NUCLEOTIDE SEQUENCE [LARGE SCALE GENOMIC DNA]</scope>
    <source>
        <strain evidence="11 12">Bolton</strain>
    </source>
</reference>
<dbReference type="Pfam" id="PF23253">
    <property type="entry name" value="KH_PARP14_6"/>
    <property type="match status" value="2"/>
</dbReference>
<dbReference type="GO" id="GO:0003950">
    <property type="term" value="F:NAD+ poly-ADP-ribosyltransferase activity"/>
    <property type="evidence" value="ECO:0007669"/>
    <property type="project" value="UniProtKB-UniRule"/>
</dbReference>
<protein>
    <recommendedName>
        <fullName evidence="7">Poly [ADP-ribose] polymerase</fullName>
        <shortName evidence="7">PARP</shortName>
        <ecNumber evidence="7">2.4.2.-</ecNumber>
    </recommendedName>
</protein>
<evidence type="ECO:0000256" key="5">
    <source>
        <dbReference type="ARBA" id="ARBA00023242"/>
    </source>
</evidence>
<name>A0A553RDJ0_9TELE</name>
<dbReference type="CDD" id="cd01439">
    <property type="entry name" value="TCCD_inducible_PARP_like"/>
    <property type="match status" value="2"/>
</dbReference>
<feature type="domain" description="Macro" evidence="10">
    <location>
        <begin position="2762"/>
        <end position="2945"/>
    </location>
</feature>
<dbReference type="InterPro" id="IPR043472">
    <property type="entry name" value="Macro_dom-like"/>
</dbReference>
<dbReference type="GO" id="GO:0003714">
    <property type="term" value="F:transcription corepressor activity"/>
    <property type="evidence" value="ECO:0007669"/>
    <property type="project" value="TreeGrafter"/>
</dbReference>
<dbReference type="InterPro" id="IPR035979">
    <property type="entry name" value="RBD_domain_sf"/>
</dbReference>
<feature type="domain" description="Macro" evidence="10">
    <location>
        <begin position="2499"/>
        <end position="2689"/>
    </location>
</feature>
<dbReference type="Gene3D" id="3.30.720.50">
    <property type="match status" value="2"/>
</dbReference>
<dbReference type="SUPFAM" id="SSF117839">
    <property type="entry name" value="WWE domain"/>
    <property type="match status" value="2"/>
</dbReference>
<dbReference type="InterPro" id="IPR054596">
    <property type="entry name" value="PARP14_WWE"/>
</dbReference>
<dbReference type="InterPro" id="IPR057046">
    <property type="entry name" value="PARP14_KH_4"/>
</dbReference>
<evidence type="ECO:0000313" key="11">
    <source>
        <dbReference type="EMBL" id="TRZ00259.1"/>
    </source>
</evidence>
<dbReference type="Gene3D" id="3.90.228.10">
    <property type="match status" value="2"/>
</dbReference>
<dbReference type="InterPro" id="IPR057048">
    <property type="entry name" value="PARP14_KH_6"/>
</dbReference>
<dbReference type="Proteomes" id="UP000316079">
    <property type="component" value="Unassembled WGS sequence"/>
</dbReference>
<organism evidence="11 12">
    <name type="scientific">Danionella cerebrum</name>
    <dbReference type="NCBI Taxonomy" id="2873325"/>
    <lineage>
        <taxon>Eukaryota</taxon>
        <taxon>Metazoa</taxon>
        <taxon>Chordata</taxon>
        <taxon>Craniata</taxon>
        <taxon>Vertebrata</taxon>
        <taxon>Euteleostomi</taxon>
        <taxon>Actinopterygii</taxon>
        <taxon>Neopterygii</taxon>
        <taxon>Teleostei</taxon>
        <taxon>Ostariophysi</taxon>
        <taxon>Cypriniformes</taxon>
        <taxon>Danionidae</taxon>
        <taxon>Danioninae</taxon>
        <taxon>Danionella</taxon>
    </lineage>
</organism>
<dbReference type="InterPro" id="IPR057049">
    <property type="entry name" value="PARP14_KH_8"/>
</dbReference>
<dbReference type="GO" id="GO:1990404">
    <property type="term" value="F:NAD+-protein mono-ADP-ribosyltransferase activity"/>
    <property type="evidence" value="ECO:0007669"/>
    <property type="project" value="TreeGrafter"/>
</dbReference>
<dbReference type="GO" id="GO:0005634">
    <property type="term" value="C:nucleus"/>
    <property type="evidence" value="ECO:0007669"/>
    <property type="project" value="UniProtKB-SubCell"/>
</dbReference>
<dbReference type="GO" id="GO:0003676">
    <property type="term" value="F:nucleic acid binding"/>
    <property type="evidence" value="ECO:0007669"/>
    <property type="project" value="InterPro"/>
</dbReference>
<keyword evidence="3 7" id="KW-0808">Transferase</keyword>
<keyword evidence="4 7" id="KW-0520">NAD</keyword>
<dbReference type="InterPro" id="IPR037197">
    <property type="entry name" value="WWE_dom_sf"/>
</dbReference>
<dbReference type="Gene3D" id="3.40.220.10">
    <property type="entry name" value="Leucine Aminopeptidase, subunit E, domain 1"/>
    <property type="match status" value="7"/>
</dbReference>
<evidence type="ECO:0000313" key="12">
    <source>
        <dbReference type="Proteomes" id="UP000316079"/>
    </source>
</evidence>
<dbReference type="InterPro" id="IPR057047">
    <property type="entry name" value="PARP14_KH_5"/>
</dbReference>
<dbReference type="CDD" id="cd02907">
    <property type="entry name" value="Macro_Af1521_BAL-like"/>
    <property type="match status" value="2"/>
</dbReference>
<dbReference type="Pfam" id="PF23085">
    <property type="entry name" value="RRM_PARP14_3"/>
    <property type="match status" value="2"/>
</dbReference>
<dbReference type="InterPro" id="IPR012677">
    <property type="entry name" value="Nucleotide-bd_a/b_plait_sf"/>
</dbReference>
<dbReference type="PANTHER" id="PTHR14453:SF106">
    <property type="entry name" value="POLY [ADP-RIBOSE] POLYMERASE"/>
    <property type="match status" value="1"/>
</dbReference>
<dbReference type="SUPFAM" id="SSF52949">
    <property type="entry name" value="Macro domain-like"/>
    <property type="match status" value="6"/>
</dbReference>
<feature type="region of interest" description="Disordered" evidence="8">
    <location>
        <begin position="1221"/>
        <end position="1249"/>
    </location>
</feature>
<keyword evidence="2 7" id="KW-0328">Glycosyltransferase</keyword>
<dbReference type="GO" id="GO:0005737">
    <property type="term" value="C:cytoplasm"/>
    <property type="evidence" value="ECO:0007669"/>
    <property type="project" value="TreeGrafter"/>
</dbReference>
<gene>
    <name evidence="11" type="ORF">DNTS_003714</name>
</gene>
<evidence type="ECO:0000259" key="10">
    <source>
        <dbReference type="PROSITE" id="PS51154"/>
    </source>
</evidence>
<keyword evidence="12" id="KW-1185">Reference proteome</keyword>
<feature type="region of interest" description="Disordered" evidence="8">
    <location>
        <begin position="2738"/>
        <end position="2767"/>
    </location>
</feature>
<dbReference type="FunFam" id="3.90.228.10:FF:000008">
    <property type="entry name" value="Poly [ADP-ribose] polymerase"/>
    <property type="match status" value="2"/>
</dbReference>
<dbReference type="InterPro" id="IPR057051">
    <property type="entry name" value="PARP14_RPM_1"/>
</dbReference>
<dbReference type="EC" id="2.4.2.-" evidence="7"/>
<feature type="compositionally biased region" description="Polar residues" evidence="8">
    <location>
        <begin position="100"/>
        <end position="117"/>
    </location>
</feature>
<evidence type="ECO:0000256" key="2">
    <source>
        <dbReference type="ARBA" id="ARBA00022676"/>
    </source>
</evidence>
<comment type="similarity">
    <text evidence="6">Belongs to the ARTD/PARP family.</text>
</comment>
<dbReference type="InterPro" id="IPR012317">
    <property type="entry name" value="Poly(ADP-ribose)pol_cat_dom"/>
</dbReference>
<dbReference type="SUPFAM" id="SSF56399">
    <property type="entry name" value="ADP-ribosylation"/>
    <property type="match status" value="2"/>
</dbReference>
<dbReference type="PANTHER" id="PTHR14453">
    <property type="entry name" value="PARP/ZINC FINGER CCCH TYPE DOMAIN CONTAINING PROTEIN"/>
    <property type="match status" value="1"/>
</dbReference>
<dbReference type="Pfam" id="PF23222">
    <property type="entry name" value="RRM_PARP14_1"/>
    <property type="match status" value="2"/>
</dbReference>
<evidence type="ECO:0000256" key="1">
    <source>
        <dbReference type="ARBA" id="ARBA00004123"/>
    </source>
</evidence>
<dbReference type="PROSITE" id="PS51154">
    <property type="entry name" value="MACRO"/>
    <property type="match status" value="6"/>
</dbReference>
<proteinExistence type="inferred from homology"/>
<dbReference type="InterPro" id="IPR057050">
    <property type="entry name" value="RRM_PARP14_2"/>
</dbReference>
<dbReference type="GO" id="GO:0010629">
    <property type="term" value="P:negative regulation of gene expression"/>
    <property type="evidence" value="ECO:0007669"/>
    <property type="project" value="TreeGrafter"/>
</dbReference>
<dbReference type="STRING" id="623744.A0A553RDJ0"/>
<accession>A0A553RDJ0</accession>
<feature type="domain" description="Macro" evidence="10">
    <location>
        <begin position="1037"/>
        <end position="1218"/>
    </location>
</feature>